<proteinExistence type="predicted"/>
<organism evidence="1 2">
    <name type="scientific">Trifolium pratense</name>
    <name type="common">Red clover</name>
    <dbReference type="NCBI Taxonomy" id="57577"/>
    <lineage>
        <taxon>Eukaryota</taxon>
        <taxon>Viridiplantae</taxon>
        <taxon>Streptophyta</taxon>
        <taxon>Embryophyta</taxon>
        <taxon>Tracheophyta</taxon>
        <taxon>Spermatophyta</taxon>
        <taxon>Magnoliopsida</taxon>
        <taxon>eudicotyledons</taxon>
        <taxon>Gunneridae</taxon>
        <taxon>Pentapetalae</taxon>
        <taxon>rosids</taxon>
        <taxon>fabids</taxon>
        <taxon>Fabales</taxon>
        <taxon>Fabaceae</taxon>
        <taxon>Papilionoideae</taxon>
        <taxon>50 kb inversion clade</taxon>
        <taxon>NPAAA clade</taxon>
        <taxon>Hologalegina</taxon>
        <taxon>IRL clade</taxon>
        <taxon>Trifolieae</taxon>
        <taxon>Trifolium</taxon>
    </lineage>
</organism>
<dbReference type="EMBL" id="ASHM01132587">
    <property type="protein sequence ID" value="PNX59570.1"/>
    <property type="molecule type" value="Genomic_DNA"/>
</dbReference>
<name>A0A2K3K012_TRIPR</name>
<protein>
    <submittedName>
        <fullName evidence="1">Uncharacterized protein</fullName>
    </submittedName>
</protein>
<reference evidence="1 2" key="2">
    <citation type="journal article" date="2017" name="Front. Plant Sci.">
        <title>Gene Classification and Mining of Molecular Markers Useful in Red Clover (Trifolium pratense) Breeding.</title>
        <authorList>
            <person name="Istvanek J."/>
            <person name="Dluhosova J."/>
            <person name="Dluhos P."/>
            <person name="Patkova L."/>
            <person name="Nedelnik J."/>
            <person name="Repkova J."/>
        </authorList>
    </citation>
    <scope>NUCLEOTIDE SEQUENCE [LARGE SCALE GENOMIC DNA]</scope>
    <source>
        <strain evidence="2">cv. Tatra</strain>
        <tissue evidence="1">Young leaves</tissue>
    </source>
</reference>
<evidence type="ECO:0000313" key="2">
    <source>
        <dbReference type="Proteomes" id="UP000236291"/>
    </source>
</evidence>
<dbReference type="Proteomes" id="UP000236291">
    <property type="component" value="Unassembled WGS sequence"/>
</dbReference>
<accession>A0A2K3K012</accession>
<evidence type="ECO:0000313" key="1">
    <source>
        <dbReference type="EMBL" id="PNX59570.1"/>
    </source>
</evidence>
<gene>
    <name evidence="1" type="ORF">L195_g059754</name>
</gene>
<sequence>MIRPGVGEGGNISGFTRNDPILIADNSVKPFLSMMSTSPSISPSKESTMSSFQCNSKESNVDCEAEKWLSKDIFF</sequence>
<comment type="caution">
    <text evidence="1">The sequence shown here is derived from an EMBL/GenBank/DDBJ whole genome shotgun (WGS) entry which is preliminary data.</text>
</comment>
<reference evidence="1 2" key="1">
    <citation type="journal article" date="2014" name="Am. J. Bot.">
        <title>Genome assembly and annotation for red clover (Trifolium pratense; Fabaceae).</title>
        <authorList>
            <person name="Istvanek J."/>
            <person name="Jaros M."/>
            <person name="Krenek A."/>
            <person name="Repkova J."/>
        </authorList>
    </citation>
    <scope>NUCLEOTIDE SEQUENCE [LARGE SCALE GENOMIC DNA]</scope>
    <source>
        <strain evidence="2">cv. Tatra</strain>
        <tissue evidence="1">Young leaves</tissue>
    </source>
</reference>
<dbReference type="AlphaFoldDB" id="A0A2K3K012"/>